<keyword evidence="8" id="KW-0648">Protein biosynthesis</keyword>
<dbReference type="GO" id="GO:0006419">
    <property type="term" value="P:alanyl-tRNA aminoacylation"/>
    <property type="evidence" value="ECO:0007669"/>
    <property type="project" value="InterPro"/>
</dbReference>
<dbReference type="SMART" id="SM00863">
    <property type="entry name" value="tRNA_SAD"/>
    <property type="match status" value="1"/>
</dbReference>
<keyword evidence="5" id="KW-0547">Nucleotide-binding</keyword>
<evidence type="ECO:0000259" key="10">
    <source>
        <dbReference type="PROSITE" id="PS50860"/>
    </source>
</evidence>
<evidence type="ECO:0000256" key="1">
    <source>
        <dbReference type="ARBA" id="ARBA00008226"/>
    </source>
</evidence>
<keyword evidence="6" id="KW-0067">ATP-binding</keyword>
<dbReference type="PROSITE" id="PS50860">
    <property type="entry name" value="AA_TRNA_LIGASE_II_ALA"/>
    <property type="match status" value="1"/>
</dbReference>
<keyword evidence="3" id="KW-0820">tRNA-binding</keyword>
<evidence type="ECO:0000256" key="8">
    <source>
        <dbReference type="ARBA" id="ARBA00022917"/>
    </source>
</evidence>
<evidence type="ECO:0000313" key="13">
    <source>
        <dbReference type="Proteomes" id="UP000178450"/>
    </source>
</evidence>
<dbReference type="Gene3D" id="3.30.980.10">
    <property type="entry name" value="Threonyl-trna Synthetase, Chain A, domain 2"/>
    <property type="match status" value="1"/>
</dbReference>
<dbReference type="Pfam" id="PF07973">
    <property type="entry name" value="tRNA_SAD"/>
    <property type="match status" value="1"/>
</dbReference>
<name>A0A1F7KGN7_9BACT</name>
<comment type="caution">
    <text evidence="12">The sequence shown here is derived from an EMBL/GenBank/DDBJ whole genome shotgun (WGS) entry which is preliminary data.</text>
</comment>
<evidence type="ECO:0000313" key="12">
    <source>
        <dbReference type="EMBL" id="OGK67029.1"/>
    </source>
</evidence>
<dbReference type="InterPro" id="IPR002318">
    <property type="entry name" value="Ala-tRNA-lgiase_IIc"/>
</dbReference>
<dbReference type="Gene3D" id="3.30.54.20">
    <property type="match status" value="1"/>
</dbReference>
<dbReference type="InterPro" id="IPR012947">
    <property type="entry name" value="tRNA_SAD"/>
</dbReference>
<dbReference type="GO" id="GO:0002161">
    <property type="term" value="F:aminoacyl-tRNA deacylase activity"/>
    <property type="evidence" value="ECO:0007669"/>
    <property type="project" value="TreeGrafter"/>
</dbReference>
<evidence type="ECO:0000256" key="2">
    <source>
        <dbReference type="ARBA" id="ARBA00013168"/>
    </source>
</evidence>
<dbReference type="InterPro" id="IPR018162">
    <property type="entry name" value="Ala-tRNA-ligase_IIc_anticod-bd"/>
</dbReference>
<sequence>MHSREILQKYLAFFQKQGHKQIPNLSLLPENDSTLLFVNSGMFPLVPYLSGEPHPLGKRLVNVQRSMRFEDLEEIGDNRHTTVFHMLGNWSLGDYFKNEQLEWAYQFFIEELGLDPNRLFASVFAGDQNAGKDSESIAIIKQIFAKYGIEAKENERIFCYGKEENWWQRGEAVGELGGPDSEIFYYLGEGSGVGKNPASNQNEFIEIGNNVFMQFRRTEKGWTELPQKNVDFGGGLERIAMVVQQKQDIFATDNFYPIIKKLEGLTKQKYDQDIDTTRAMRILADHLRAASMLAMDGVVPSNKDQGYCLRRFLRRMVRFGKNQLRLENISQTLFDSVIESIGWLYPELQKQKHEIISLFSEEESRFEKTLIKAYPKVKSIIEDKKNAKTLINDAAGTAKIGFDLYQSEGYPPELLYDEVKEAYPETSTTPEDYRVKIVSFFEKHQAVSRQGAEAKFKGGLADHSETVIQYHTATHLLHQALRQVLGTNIQQQGSNITNERLRFDFSYSQALTETEVEKIENLVSEKINQKLPVNFRIMEKAEAEKSGALHFFKQKYPDQVKVYYVGENLEQAFSKEFCGGPHVKNLSELKPIEIYKQEAVSKGVRRIYAKFV</sequence>
<dbReference type="InterPro" id="IPR006195">
    <property type="entry name" value="aa-tRNA-synth_II"/>
</dbReference>
<dbReference type="PANTHER" id="PTHR11777">
    <property type="entry name" value="ALANYL-TRNA SYNTHETASE"/>
    <property type="match status" value="1"/>
</dbReference>
<comment type="similarity">
    <text evidence="1">Belongs to the class-II aminoacyl-tRNA synthetase family.</text>
</comment>
<dbReference type="PROSITE" id="PS50862">
    <property type="entry name" value="AA_TRNA_LIGASE_II"/>
    <property type="match status" value="1"/>
</dbReference>
<reference evidence="12 13" key="1">
    <citation type="journal article" date="2016" name="Nat. Commun.">
        <title>Thousands of microbial genomes shed light on interconnected biogeochemical processes in an aquifer system.</title>
        <authorList>
            <person name="Anantharaman K."/>
            <person name="Brown C.T."/>
            <person name="Hug L.A."/>
            <person name="Sharon I."/>
            <person name="Castelle C.J."/>
            <person name="Probst A.J."/>
            <person name="Thomas B.C."/>
            <person name="Singh A."/>
            <person name="Wilkins M.J."/>
            <person name="Karaoz U."/>
            <person name="Brodie E.L."/>
            <person name="Williams K.H."/>
            <person name="Hubbard S.S."/>
            <person name="Banfield J.F."/>
        </authorList>
    </citation>
    <scope>NUCLEOTIDE SEQUENCE [LARGE SCALE GENOMIC DNA]</scope>
</reference>
<dbReference type="InterPro" id="IPR018164">
    <property type="entry name" value="Ala-tRNA-synth_IIc_N"/>
</dbReference>
<feature type="domain" description="Alanyl-transfer RNA synthetases family profile" evidence="10">
    <location>
        <begin position="1"/>
        <end position="612"/>
    </location>
</feature>
<feature type="domain" description="Aminoacyl-transfer RNA synthetases class-II family profile" evidence="11">
    <location>
        <begin position="59"/>
        <end position="257"/>
    </location>
</feature>
<keyword evidence="4" id="KW-0436">Ligase</keyword>
<dbReference type="SUPFAM" id="SSF101353">
    <property type="entry name" value="Putative anticodon-binding domain of alanyl-tRNA synthetase (AlaRS)"/>
    <property type="match status" value="1"/>
</dbReference>
<dbReference type="GO" id="GO:0004813">
    <property type="term" value="F:alanine-tRNA ligase activity"/>
    <property type="evidence" value="ECO:0007669"/>
    <property type="project" value="UniProtKB-EC"/>
</dbReference>
<dbReference type="AlphaFoldDB" id="A0A1F7KGN7"/>
<dbReference type="EC" id="6.1.1.7" evidence="2"/>
<gene>
    <name evidence="12" type="ORF">A2209_03175</name>
</gene>
<organism evidence="12 13">
    <name type="scientific">Candidatus Roizmanbacteria bacterium RIFOXYA1_FULL_41_12</name>
    <dbReference type="NCBI Taxonomy" id="1802082"/>
    <lineage>
        <taxon>Bacteria</taxon>
        <taxon>Candidatus Roizmaniibacteriota</taxon>
    </lineage>
</organism>
<accession>A0A1F7KGN7</accession>
<evidence type="ECO:0000259" key="11">
    <source>
        <dbReference type="PROSITE" id="PS50862"/>
    </source>
</evidence>
<dbReference type="FunFam" id="3.30.980.10:FF:000004">
    <property type="entry name" value="Alanine--tRNA ligase, cytoplasmic"/>
    <property type="match status" value="1"/>
</dbReference>
<evidence type="ECO:0000256" key="6">
    <source>
        <dbReference type="ARBA" id="ARBA00022840"/>
    </source>
</evidence>
<dbReference type="SUPFAM" id="SSF55681">
    <property type="entry name" value="Class II aaRS and biotin synthetases"/>
    <property type="match status" value="1"/>
</dbReference>
<dbReference type="GO" id="GO:0005524">
    <property type="term" value="F:ATP binding"/>
    <property type="evidence" value="ECO:0007669"/>
    <property type="project" value="UniProtKB-KW"/>
</dbReference>
<dbReference type="Proteomes" id="UP000178450">
    <property type="component" value="Unassembled WGS sequence"/>
</dbReference>
<evidence type="ECO:0000256" key="3">
    <source>
        <dbReference type="ARBA" id="ARBA00022555"/>
    </source>
</evidence>
<dbReference type="SUPFAM" id="SSF55186">
    <property type="entry name" value="ThrRS/AlaRS common domain"/>
    <property type="match status" value="1"/>
</dbReference>
<dbReference type="NCBIfam" id="NF002436">
    <property type="entry name" value="PRK01584.1"/>
    <property type="match status" value="1"/>
</dbReference>
<dbReference type="InterPro" id="IPR018163">
    <property type="entry name" value="Thr/Ala-tRNA-synth_IIc_edit"/>
</dbReference>
<evidence type="ECO:0000256" key="4">
    <source>
        <dbReference type="ARBA" id="ARBA00022598"/>
    </source>
</evidence>
<dbReference type="InterPro" id="IPR050058">
    <property type="entry name" value="Ala-tRNA_ligase"/>
</dbReference>
<keyword evidence="9" id="KW-0030">Aminoacyl-tRNA synthetase</keyword>
<dbReference type="Gene3D" id="3.30.930.10">
    <property type="entry name" value="Bira Bifunctional Protein, Domain 2"/>
    <property type="match status" value="1"/>
</dbReference>
<evidence type="ECO:0000256" key="5">
    <source>
        <dbReference type="ARBA" id="ARBA00022741"/>
    </source>
</evidence>
<dbReference type="InterPro" id="IPR045864">
    <property type="entry name" value="aa-tRNA-synth_II/BPL/LPL"/>
</dbReference>
<dbReference type="PANTHER" id="PTHR11777:SF9">
    <property type="entry name" value="ALANINE--TRNA LIGASE, CYTOPLASMIC"/>
    <property type="match status" value="1"/>
</dbReference>
<dbReference type="Pfam" id="PF01411">
    <property type="entry name" value="tRNA-synt_2c"/>
    <property type="match status" value="1"/>
</dbReference>
<dbReference type="GO" id="GO:0000049">
    <property type="term" value="F:tRNA binding"/>
    <property type="evidence" value="ECO:0007669"/>
    <property type="project" value="UniProtKB-KW"/>
</dbReference>
<dbReference type="CDD" id="cd00673">
    <property type="entry name" value="AlaRS_core"/>
    <property type="match status" value="1"/>
</dbReference>
<evidence type="ECO:0000256" key="7">
    <source>
        <dbReference type="ARBA" id="ARBA00022884"/>
    </source>
</evidence>
<protein>
    <recommendedName>
        <fullName evidence="2">alanine--tRNA ligase</fullName>
        <ecNumber evidence="2">6.1.1.7</ecNumber>
    </recommendedName>
</protein>
<keyword evidence="7" id="KW-0694">RNA-binding</keyword>
<evidence type="ECO:0000256" key="9">
    <source>
        <dbReference type="ARBA" id="ARBA00023146"/>
    </source>
</evidence>
<dbReference type="GO" id="GO:0005737">
    <property type="term" value="C:cytoplasm"/>
    <property type="evidence" value="ECO:0007669"/>
    <property type="project" value="InterPro"/>
</dbReference>
<dbReference type="EMBL" id="MGBG01000002">
    <property type="protein sequence ID" value="OGK67029.1"/>
    <property type="molecule type" value="Genomic_DNA"/>
</dbReference>
<dbReference type="InterPro" id="IPR018165">
    <property type="entry name" value="Ala-tRNA-synth_IIc_core"/>
</dbReference>
<dbReference type="PRINTS" id="PR00980">
    <property type="entry name" value="TRNASYNTHALA"/>
</dbReference>
<proteinExistence type="inferred from homology"/>